<feature type="transmembrane region" description="Helical" evidence="9">
    <location>
        <begin position="36"/>
        <end position="57"/>
    </location>
</feature>
<evidence type="ECO:0000256" key="6">
    <source>
        <dbReference type="ARBA" id="ARBA00022989"/>
    </source>
</evidence>
<feature type="transmembrane region" description="Helical" evidence="9">
    <location>
        <begin position="63"/>
        <end position="84"/>
    </location>
</feature>
<dbReference type="Proteomes" id="UP000558488">
    <property type="component" value="Unassembled WGS sequence"/>
</dbReference>
<dbReference type="PANTHER" id="PTHR23137">
    <property type="entry name" value="VESICLE TRANSPORT PROTEIN-RELATED"/>
    <property type="match status" value="1"/>
</dbReference>
<dbReference type="InterPro" id="IPR011691">
    <property type="entry name" value="Vesicle_transpt_SFT2"/>
</dbReference>
<keyword evidence="3 9" id="KW-0813">Transport</keyword>
<evidence type="ECO:0000256" key="4">
    <source>
        <dbReference type="ARBA" id="ARBA00022692"/>
    </source>
</evidence>
<name>A0A7J7RD36_PIPKU</name>
<keyword evidence="5 9" id="KW-0653">Protein transport</keyword>
<organism evidence="10 11">
    <name type="scientific">Pipistrellus kuhlii</name>
    <name type="common">Kuhl's pipistrelle</name>
    <dbReference type="NCBI Taxonomy" id="59472"/>
    <lineage>
        <taxon>Eukaryota</taxon>
        <taxon>Metazoa</taxon>
        <taxon>Chordata</taxon>
        <taxon>Craniata</taxon>
        <taxon>Vertebrata</taxon>
        <taxon>Euteleostomi</taxon>
        <taxon>Mammalia</taxon>
        <taxon>Eutheria</taxon>
        <taxon>Laurasiatheria</taxon>
        <taxon>Chiroptera</taxon>
        <taxon>Yangochiroptera</taxon>
        <taxon>Vespertilionidae</taxon>
        <taxon>Pipistrellus</taxon>
    </lineage>
</organism>
<gene>
    <name evidence="10" type="ORF">mPipKuh1_015677</name>
</gene>
<dbReference type="InterPro" id="IPR007305">
    <property type="entry name" value="Vesicle_transpt_Got1/SFT2"/>
</dbReference>
<evidence type="ECO:0000256" key="2">
    <source>
        <dbReference type="ARBA" id="ARBA00004141"/>
    </source>
</evidence>
<dbReference type="PANTHER" id="PTHR23137:SF24">
    <property type="entry name" value="VESICLE TRANSPORT PROTEIN SFT2A"/>
    <property type="match status" value="1"/>
</dbReference>
<evidence type="ECO:0000313" key="10">
    <source>
        <dbReference type="EMBL" id="KAF6274046.1"/>
    </source>
</evidence>
<comment type="subcellular location">
    <subcellularLocation>
        <location evidence="2 9">Membrane</location>
        <topology evidence="2 9">Multi-pass membrane protein</topology>
    </subcellularLocation>
</comment>
<evidence type="ECO:0000256" key="3">
    <source>
        <dbReference type="ARBA" id="ARBA00022448"/>
    </source>
</evidence>
<evidence type="ECO:0000256" key="9">
    <source>
        <dbReference type="RuleBase" id="RU363111"/>
    </source>
</evidence>
<reference evidence="10 11" key="1">
    <citation type="journal article" date="2020" name="Nature">
        <title>Six reference-quality genomes reveal evolution of bat adaptations.</title>
        <authorList>
            <person name="Jebb D."/>
            <person name="Huang Z."/>
            <person name="Pippel M."/>
            <person name="Hughes G.M."/>
            <person name="Lavrichenko K."/>
            <person name="Devanna P."/>
            <person name="Winkler S."/>
            <person name="Jermiin L.S."/>
            <person name="Skirmuntt E.C."/>
            <person name="Katzourakis A."/>
            <person name="Burkitt-Gray L."/>
            <person name="Ray D.A."/>
            <person name="Sullivan K.A.M."/>
            <person name="Roscito J.G."/>
            <person name="Kirilenko B.M."/>
            <person name="Davalos L.M."/>
            <person name="Corthals A.P."/>
            <person name="Power M.L."/>
            <person name="Jones G."/>
            <person name="Ransome R.D."/>
            <person name="Dechmann D.K.N."/>
            <person name="Locatelli A.G."/>
            <person name="Puechmaille S.J."/>
            <person name="Fedrigo O."/>
            <person name="Jarvis E.D."/>
            <person name="Hiller M."/>
            <person name="Vernes S.C."/>
            <person name="Myers E.W."/>
            <person name="Teeling E.C."/>
        </authorList>
    </citation>
    <scope>NUCLEOTIDE SEQUENCE [LARGE SCALE GENOMIC DNA]</scope>
    <source>
        <strain evidence="10">MPipKuh1</strain>
        <tissue evidence="10">Flight muscle</tissue>
    </source>
</reference>
<dbReference type="GO" id="GO:0005737">
    <property type="term" value="C:cytoplasm"/>
    <property type="evidence" value="ECO:0007669"/>
    <property type="project" value="UniProtKB-ARBA"/>
</dbReference>
<dbReference type="GO" id="GO:0016192">
    <property type="term" value="P:vesicle-mediated transport"/>
    <property type="evidence" value="ECO:0007669"/>
    <property type="project" value="InterPro"/>
</dbReference>
<dbReference type="Pfam" id="PF04178">
    <property type="entry name" value="Got1"/>
    <property type="match status" value="1"/>
</dbReference>
<comment type="caution">
    <text evidence="9">Lacks conserved residue(s) required for the propagation of feature annotation.</text>
</comment>
<dbReference type="GO" id="GO:0015031">
    <property type="term" value="P:protein transport"/>
    <property type="evidence" value="ECO:0007669"/>
    <property type="project" value="UniProtKB-KW"/>
</dbReference>
<dbReference type="GO" id="GO:0016020">
    <property type="term" value="C:membrane"/>
    <property type="evidence" value="ECO:0007669"/>
    <property type="project" value="UniProtKB-SubCell"/>
</dbReference>
<proteinExistence type="inferred from homology"/>
<keyword evidence="6 9" id="KW-1133">Transmembrane helix</keyword>
<evidence type="ECO:0000256" key="7">
    <source>
        <dbReference type="ARBA" id="ARBA00023136"/>
    </source>
</evidence>
<comment type="similarity">
    <text evidence="8 9">Belongs to the SFT2 family.</text>
</comment>
<accession>A0A7J7RD36</accession>
<comment type="caution">
    <text evidence="10">The sequence shown here is derived from an EMBL/GenBank/DDBJ whole genome shotgun (WGS) entry which is preliminary data.</text>
</comment>
<evidence type="ECO:0000256" key="8">
    <source>
        <dbReference type="ARBA" id="ARBA00025800"/>
    </source>
</evidence>
<protein>
    <recommendedName>
        <fullName evidence="9">Vesicle transport protein</fullName>
    </recommendedName>
</protein>
<keyword evidence="7 9" id="KW-0472">Membrane</keyword>
<evidence type="ECO:0000256" key="5">
    <source>
        <dbReference type="ARBA" id="ARBA00022927"/>
    </source>
</evidence>
<dbReference type="EMBL" id="JACAGB010000082">
    <property type="protein sequence ID" value="KAF6274046.1"/>
    <property type="molecule type" value="Genomic_DNA"/>
</dbReference>
<sequence length="274" mass="29275">MEKLRRVLSGQDDEEQGLTAQVLDASSLSFSTRLKWFAICFVSGIFFSILGTGLLWLPGGIKLFAVFYTFGNIAALASTCFLMGPFKQLKKMFESTRLLATIIMLGEVTEAQTSCLSLARRCPSMGEDTPGASECRVLIAFGACCTAGRGVGAWLHALVTATPAEAAMCASSSFCEDALTALSSPGVLRAHAVCCSVVAQEGAGPALLHPAVPVHDLVQPIVHPVCKGRRHEVLLLPPGLRTDRDPPVEWPLVWCFLSRRPPSRRAVSTGTAAE</sequence>
<keyword evidence="4 9" id="KW-0812">Transmembrane</keyword>
<keyword evidence="11" id="KW-1185">Reference proteome</keyword>
<comment type="function">
    <text evidence="1 9">May be involved in fusion of retrograde transport vesicles derived from an endocytic compartment with the Golgi complex.</text>
</comment>
<evidence type="ECO:0000313" key="11">
    <source>
        <dbReference type="Proteomes" id="UP000558488"/>
    </source>
</evidence>
<evidence type="ECO:0000256" key="1">
    <source>
        <dbReference type="ARBA" id="ARBA00003566"/>
    </source>
</evidence>
<dbReference type="AlphaFoldDB" id="A0A7J7RD36"/>
<dbReference type="GO" id="GO:0012505">
    <property type="term" value="C:endomembrane system"/>
    <property type="evidence" value="ECO:0007669"/>
    <property type="project" value="UniProtKB-ARBA"/>
</dbReference>